<evidence type="ECO:0000313" key="2">
    <source>
        <dbReference type="Proteomes" id="UP000230132"/>
    </source>
</evidence>
<dbReference type="Proteomes" id="UP000230132">
    <property type="component" value="Unassembled WGS sequence"/>
</dbReference>
<dbReference type="InterPro" id="IPR051083">
    <property type="entry name" value="GrpII_Intron_Splice-Mob/Def"/>
</dbReference>
<reference evidence="2" key="1">
    <citation type="submission" date="2017-09" db="EMBL/GenBank/DDBJ databases">
        <title>Depth-based differentiation of microbial function through sediment-hosted aquifers and enrichment of novel symbionts in the deep terrestrial subsurface.</title>
        <authorList>
            <person name="Probst A.J."/>
            <person name="Ladd B."/>
            <person name="Jarett J.K."/>
            <person name="Geller-Mcgrath D.E."/>
            <person name="Sieber C.M.K."/>
            <person name="Emerson J.B."/>
            <person name="Anantharaman K."/>
            <person name="Thomas B.C."/>
            <person name="Malmstrom R."/>
            <person name="Stieglmeier M."/>
            <person name="Klingl A."/>
            <person name="Woyke T."/>
            <person name="Ryan C.M."/>
            <person name="Banfield J.F."/>
        </authorList>
    </citation>
    <scope>NUCLEOTIDE SEQUENCE [LARGE SCALE GENOMIC DNA]</scope>
</reference>
<dbReference type="EMBL" id="PFAX01000032">
    <property type="protein sequence ID" value="PIR90110.1"/>
    <property type="molecule type" value="Genomic_DNA"/>
</dbReference>
<evidence type="ECO:0000313" key="1">
    <source>
        <dbReference type="EMBL" id="PIR90110.1"/>
    </source>
</evidence>
<evidence type="ECO:0008006" key="3">
    <source>
        <dbReference type="Google" id="ProtNLM"/>
    </source>
</evidence>
<sequence length="247" mass="29331">MFEQIIGLENLFLAWDKFKQGKTKKSDVQLFDRYLEDNIFNLHYQLKNKTYQHSHYTAFYIKDPKLRKIHKATVKDRVLHHAIFRALYPIFDKTFIADSYSCRIGKGTHKAINRLEKFALKESQNKTKTIFILKCDIKKFFDSIDNFLQLKLKLFLHPDKIEIKKWHQGVDFLGYVSFPQYRLLRAKTKKRMFAKIEEKLQQLQSGEISQEKFEQSLKSYFGHLKHCASVKVKKQINGLLSFGDNKA</sequence>
<dbReference type="SUPFAM" id="SSF56672">
    <property type="entry name" value="DNA/RNA polymerases"/>
    <property type="match status" value="1"/>
</dbReference>
<comment type="caution">
    <text evidence="1">The sequence shown here is derived from an EMBL/GenBank/DDBJ whole genome shotgun (WGS) entry which is preliminary data.</text>
</comment>
<proteinExistence type="predicted"/>
<protein>
    <recommendedName>
        <fullName evidence="3">Reverse transcriptase domain-containing protein</fullName>
    </recommendedName>
</protein>
<organism evidence="1 2">
    <name type="scientific">bacterium (Candidatus Gribaldobacteria) CG10_big_fil_rev_8_21_14_0_10_37_21</name>
    <dbReference type="NCBI Taxonomy" id="2014275"/>
    <lineage>
        <taxon>Bacteria</taxon>
        <taxon>Candidatus Gribaldobacteria</taxon>
    </lineage>
</organism>
<dbReference type="InterPro" id="IPR043502">
    <property type="entry name" value="DNA/RNA_pol_sf"/>
</dbReference>
<dbReference type="PANTHER" id="PTHR34047">
    <property type="entry name" value="NUCLEAR INTRON MATURASE 1, MITOCHONDRIAL-RELATED"/>
    <property type="match status" value="1"/>
</dbReference>
<dbReference type="PANTHER" id="PTHR34047:SF8">
    <property type="entry name" value="PROTEIN YKFC"/>
    <property type="match status" value="1"/>
</dbReference>
<name>A0A2H0UTP0_9BACT</name>
<dbReference type="AlphaFoldDB" id="A0A2H0UTP0"/>
<gene>
    <name evidence="1" type="ORF">COU05_03140</name>
</gene>
<accession>A0A2H0UTP0</accession>